<accession>A0A410MI68</accession>
<dbReference type="OrthoDB" id="2112405at2"/>
<dbReference type="InterPro" id="IPR026881">
    <property type="entry name" value="WYL_dom"/>
</dbReference>
<dbReference type="EMBL" id="CP026118">
    <property type="protein sequence ID" value="QAS54437.1"/>
    <property type="molecule type" value="Genomic_DNA"/>
</dbReference>
<dbReference type="KEGG" id="hli:HLI_20550"/>
<dbReference type="AlphaFoldDB" id="A0A410MI68"/>
<organism evidence="2 3">
    <name type="scientific">Halobacillus litoralis</name>
    <dbReference type="NCBI Taxonomy" id="45668"/>
    <lineage>
        <taxon>Bacteria</taxon>
        <taxon>Bacillati</taxon>
        <taxon>Bacillota</taxon>
        <taxon>Bacilli</taxon>
        <taxon>Bacillales</taxon>
        <taxon>Bacillaceae</taxon>
        <taxon>Halobacillus</taxon>
    </lineage>
</organism>
<proteinExistence type="predicted"/>
<evidence type="ECO:0000259" key="1">
    <source>
        <dbReference type="Pfam" id="PF13280"/>
    </source>
</evidence>
<name>A0A410MI68_9BACI</name>
<dbReference type="Proteomes" id="UP000287756">
    <property type="component" value="Chromosome"/>
</dbReference>
<evidence type="ECO:0000313" key="2">
    <source>
        <dbReference type="EMBL" id="QAS54437.1"/>
    </source>
</evidence>
<sequence length="75" mass="8950">MNGVLRRALEEKQKLELIYMDDKGKISQRGNRIVSIKEETVIAYCYTRETVRSFKVANILSVTPYRERRRYKKIP</sequence>
<protein>
    <recommendedName>
        <fullName evidence="1">WYL domain-containing protein</fullName>
    </recommendedName>
</protein>
<gene>
    <name evidence="2" type="ORF">HLI_20550</name>
</gene>
<evidence type="ECO:0000313" key="3">
    <source>
        <dbReference type="Proteomes" id="UP000287756"/>
    </source>
</evidence>
<reference evidence="2 3" key="1">
    <citation type="submission" date="2018-01" db="EMBL/GenBank/DDBJ databases">
        <title>The whole genome sequencing and assembly of Halobacillus litoralis ERB031 strain.</title>
        <authorList>
            <person name="Lee S.-J."/>
            <person name="Park M.-K."/>
            <person name="Kim J.-Y."/>
            <person name="Lee Y.-J."/>
            <person name="Yi H."/>
            <person name="Bahn Y.-S."/>
            <person name="Kim J.F."/>
            <person name="Lee D.-W."/>
        </authorList>
    </citation>
    <scope>NUCLEOTIDE SEQUENCE [LARGE SCALE GENOMIC DNA]</scope>
    <source>
        <strain evidence="2 3">ERB 031</strain>
    </source>
</reference>
<dbReference type="Pfam" id="PF13280">
    <property type="entry name" value="WYL"/>
    <property type="match status" value="1"/>
</dbReference>
<feature type="domain" description="WYL" evidence="1">
    <location>
        <begin position="4"/>
        <end position="63"/>
    </location>
</feature>